<dbReference type="Pfam" id="PF00789">
    <property type="entry name" value="UBX"/>
    <property type="match status" value="1"/>
</dbReference>
<dbReference type="GO" id="GO:0019005">
    <property type="term" value="C:SCF ubiquitin ligase complex"/>
    <property type="evidence" value="ECO:0007669"/>
    <property type="project" value="TreeGrafter"/>
</dbReference>
<dbReference type="SMART" id="SM00166">
    <property type="entry name" value="UBX"/>
    <property type="match status" value="1"/>
</dbReference>
<dbReference type="InterPro" id="IPR029071">
    <property type="entry name" value="Ubiquitin-like_domsf"/>
</dbReference>
<organism evidence="3 4">
    <name type="scientific">Pelobates cultripes</name>
    <name type="common">Western spadefoot toad</name>
    <dbReference type="NCBI Taxonomy" id="61616"/>
    <lineage>
        <taxon>Eukaryota</taxon>
        <taxon>Metazoa</taxon>
        <taxon>Chordata</taxon>
        <taxon>Craniata</taxon>
        <taxon>Vertebrata</taxon>
        <taxon>Euteleostomi</taxon>
        <taxon>Amphibia</taxon>
        <taxon>Batrachia</taxon>
        <taxon>Anura</taxon>
        <taxon>Pelobatoidea</taxon>
        <taxon>Pelobatidae</taxon>
        <taxon>Pelobates</taxon>
    </lineage>
</organism>
<dbReference type="PROSITE" id="PS50033">
    <property type="entry name" value="UBX"/>
    <property type="match status" value="1"/>
</dbReference>
<evidence type="ECO:0000259" key="2">
    <source>
        <dbReference type="PROSITE" id="PS50033"/>
    </source>
</evidence>
<dbReference type="Proteomes" id="UP001295444">
    <property type="component" value="Chromosome 04"/>
</dbReference>
<dbReference type="AlphaFoldDB" id="A0AAD1RUS1"/>
<dbReference type="InterPro" id="IPR006553">
    <property type="entry name" value="Leu-rich_rpt_Cys-con_subtyp"/>
</dbReference>
<protein>
    <submittedName>
        <fullName evidence="3">PREDICTED: uncharacterized protein LOC108704637 isoform X1</fullName>
    </submittedName>
</protein>
<dbReference type="InterPro" id="IPR032675">
    <property type="entry name" value="LRR_dom_sf"/>
</dbReference>
<dbReference type="SMART" id="SM00367">
    <property type="entry name" value="LRR_CC"/>
    <property type="match status" value="4"/>
</dbReference>
<dbReference type="Gene3D" id="3.10.20.90">
    <property type="entry name" value="Phosphatidylinositol 3-kinase Catalytic Subunit, Chain A, domain 1"/>
    <property type="match status" value="1"/>
</dbReference>
<evidence type="ECO:0000313" key="3">
    <source>
        <dbReference type="EMBL" id="CAH2281618.1"/>
    </source>
</evidence>
<feature type="region of interest" description="Disordered" evidence="1">
    <location>
        <begin position="167"/>
        <end position="225"/>
    </location>
</feature>
<feature type="compositionally biased region" description="Polar residues" evidence="1">
    <location>
        <begin position="174"/>
        <end position="198"/>
    </location>
</feature>
<dbReference type="GO" id="GO:0031146">
    <property type="term" value="P:SCF-dependent proteasomal ubiquitin-dependent protein catabolic process"/>
    <property type="evidence" value="ECO:0007669"/>
    <property type="project" value="TreeGrafter"/>
</dbReference>
<feature type="domain" description="UBX" evidence="2">
    <location>
        <begin position="16"/>
        <end position="86"/>
    </location>
</feature>
<name>A0AAD1RUS1_PELCU</name>
<dbReference type="InterPro" id="IPR001611">
    <property type="entry name" value="Leu-rich_rpt"/>
</dbReference>
<gene>
    <name evidence="3" type="ORF">PECUL_23A032778</name>
</gene>
<evidence type="ECO:0000256" key="1">
    <source>
        <dbReference type="SAM" id="MobiDB-lite"/>
    </source>
</evidence>
<reference evidence="3" key="1">
    <citation type="submission" date="2022-03" db="EMBL/GenBank/DDBJ databases">
        <authorList>
            <person name="Alioto T."/>
            <person name="Alioto T."/>
            <person name="Gomez Garrido J."/>
        </authorList>
    </citation>
    <scope>NUCLEOTIDE SEQUENCE</scope>
</reference>
<keyword evidence="4" id="KW-1185">Reference proteome</keyword>
<dbReference type="SUPFAM" id="SSF52047">
    <property type="entry name" value="RNI-like"/>
    <property type="match status" value="1"/>
</dbReference>
<evidence type="ECO:0000313" key="4">
    <source>
        <dbReference type="Proteomes" id="UP001295444"/>
    </source>
</evidence>
<dbReference type="SUPFAM" id="SSF54236">
    <property type="entry name" value="Ubiquitin-like"/>
    <property type="match status" value="1"/>
</dbReference>
<dbReference type="EMBL" id="OW240915">
    <property type="protein sequence ID" value="CAH2281618.1"/>
    <property type="molecule type" value="Genomic_DNA"/>
</dbReference>
<dbReference type="PANTHER" id="PTHR13318">
    <property type="entry name" value="PARTNER OF PAIRED, ISOFORM B-RELATED"/>
    <property type="match status" value="1"/>
</dbReference>
<feature type="region of interest" description="Disordered" evidence="1">
    <location>
        <begin position="89"/>
        <end position="110"/>
    </location>
</feature>
<feature type="compositionally biased region" description="Polar residues" evidence="1">
    <location>
        <begin position="92"/>
        <end position="104"/>
    </location>
</feature>
<proteinExistence type="predicted"/>
<accession>A0AAD1RUS1</accession>
<dbReference type="Pfam" id="PF13516">
    <property type="entry name" value="LRR_6"/>
    <property type="match status" value="3"/>
</dbReference>
<sequence length="708" mass="78002">MKVSAPETGCALVGLMKVRLPSGNCIRLQFAADTLLQCVCDHVDSIQPSLAPCSLLQTFPTRHFTEQDLRCSLQELGLTPNATLCVRPQEKPCSQQQRDSTLTDPSPEPVDSICSPDDLMAQGKRLMPIMGSPAHSVSHSFTIRDELPTTPQHTWGRGQILVHREQDGVEGEQAASQGTDLTPPVSRSLSPRSHQWPSNGVRLRPSDQSNELRSPGSPPAQPGLPNLRARMAAELRQESAERVPTVSRISRVSSVPSLHHLALQGALVLITAPSMQYSRSLSGLTPELAEFIVDHMIKERVLRPRTLELFTGCPIRSLTLNCYPYCTNDLIRHLRGFPNLRTLSLSSCTLITDHGLSVIQYLHKLQYLNLSSCVKLTDLCLVYLKGLDHLSHLVLDQTKVSDDGMYDFLVHSRCSLTHLSVNQTALTERTLNLMSHRIPDLKLLSIKNTQISDVSSLSELKQLHSLHLDNTKVTEQSLLAIRSLATLSLLSLSGVQSLTSDRVLELLSGLSLTRLVLPGRRCLTVNGLSYLRHLHLLVELNLTDHTHITDQGVQHISHLARLQVLSLCNTSVTDAGLLYLRGLRHVEELSLDRTKVTSRGVSQCIPTLPHLQVLGLSDTGVGDNVLKFGIRHCKNLLKVNLSRTRITNKGLRYLRAVSVVQLNLDGTGVTAQGVSDLMASCGSIISVRANNLRQIPTADVSDEEEEIR</sequence>
<dbReference type="InterPro" id="IPR001012">
    <property type="entry name" value="UBX_dom"/>
</dbReference>
<dbReference type="Gene3D" id="3.80.10.10">
    <property type="entry name" value="Ribonuclease Inhibitor"/>
    <property type="match status" value="3"/>
</dbReference>